<keyword evidence="2" id="KW-1133">Transmembrane helix</keyword>
<comment type="caution">
    <text evidence="3">The sequence shown here is derived from an EMBL/GenBank/DDBJ whole genome shotgun (WGS) entry which is preliminary data.</text>
</comment>
<dbReference type="EMBL" id="QYUM01000003">
    <property type="protein sequence ID" value="RJF91049.1"/>
    <property type="molecule type" value="Genomic_DNA"/>
</dbReference>
<sequence>MMVISTPEHVVSFEQDAQSRPTLEQAREKGRAYLDNAIHAAQEHPWAAAAIGAGVVATVAATAYGATRLAARRGNGEVESDAMIDPDVLPEALPLE</sequence>
<evidence type="ECO:0000256" key="2">
    <source>
        <dbReference type="SAM" id="Phobius"/>
    </source>
</evidence>
<protein>
    <submittedName>
        <fullName evidence="3">Uncharacterized protein</fullName>
    </submittedName>
</protein>
<evidence type="ECO:0000256" key="1">
    <source>
        <dbReference type="SAM" id="MobiDB-lite"/>
    </source>
</evidence>
<keyword evidence="2" id="KW-0812">Transmembrane</keyword>
<name>A0A418WM26_9SPHN</name>
<feature type="transmembrane region" description="Helical" evidence="2">
    <location>
        <begin position="46"/>
        <end position="66"/>
    </location>
</feature>
<evidence type="ECO:0000313" key="4">
    <source>
        <dbReference type="Proteomes" id="UP000286100"/>
    </source>
</evidence>
<organism evidence="3 4">
    <name type="scientific">Sphingomonas cavernae</name>
    <dbReference type="NCBI Taxonomy" id="2320861"/>
    <lineage>
        <taxon>Bacteria</taxon>
        <taxon>Pseudomonadati</taxon>
        <taxon>Pseudomonadota</taxon>
        <taxon>Alphaproteobacteria</taxon>
        <taxon>Sphingomonadales</taxon>
        <taxon>Sphingomonadaceae</taxon>
        <taxon>Sphingomonas</taxon>
    </lineage>
</organism>
<reference evidence="3 4" key="1">
    <citation type="submission" date="2018-09" db="EMBL/GenBank/DDBJ databases">
        <authorList>
            <person name="Zhu H."/>
        </authorList>
    </citation>
    <scope>NUCLEOTIDE SEQUENCE [LARGE SCALE GENOMIC DNA]</scope>
    <source>
        <strain evidence="3 4">K2R01-6</strain>
    </source>
</reference>
<dbReference type="Proteomes" id="UP000286100">
    <property type="component" value="Unassembled WGS sequence"/>
</dbReference>
<proteinExistence type="predicted"/>
<feature type="region of interest" description="Disordered" evidence="1">
    <location>
        <begin position="1"/>
        <end position="21"/>
    </location>
</feature>
<accession>A0A418WM26</accession>
<dbReference type="AlphaFoldDB" id="A0A418WM26"/>
<keyword evidence="2" id="KW-0472">Membrane</keyword>
<evidence type="ECO:0000313" key="3">
    <source>
        <dbReference type="EMBL" id="RJF91049.1"/>
    </source>
</evidence>
<keyword evidence="4" id="KW-1185">Reference proteome</keyword>
<gene>
    <name evidence="3" type="ORF">D3876_12945</name>
</gene>